<name>A0A4R6UTA8_9GAMM</name>
<gene>
    <name evidence="3" type="ORF">EV696_102162</name>
</gene>
<dbReference type="EMBL" id="SNYM01000002">
    <property type="protein sequence ID" value="TDQ50480.1"/>
    <property type="molecule type" value="Genomic_DNA"/>
</dbReference>
<accession>A0A4R6UTA8</accession>
<feature type="chain" id="PRO_5020606723" evidence="1">
    <location>
        <begin position="19"/>
        <end position="147"/>
    </location>
</feature>
<evidence type="ECO:0000313" key="4">
    <source>
        <dbReference type="Proteomes" id="UP000295375"/>
    </source>
</evidence>
<dbReference type="GO" id="GO:0016853">
    <property type="term" value="F:isomerase activity"/>
    <property type="evidence" value="ECO:0007669"/>
    <property type="project" value="UniProtKB-KW"/>
</dbReference>
<evidence type="ECO:0000259" key="2">
    <source>
        <dbReference type="Pfam" id="PF13474"/>
    </source>
</evidence>
<dbReference type="InterPro" id="IPR037401">
    <property type="entry name" value="SnoaL-like"/>
</dbReference>
<dbReference type="OrthoDB" id="129755at2"/>
<dbReference type="InterPro" id="IPR032710">
    <property type="entry name" value="NTF2-like_dom_sf"/>
</dbReference>
<keyword evidence="1" id="KW-0732">Signal</keyword>
<dbReference type="SUPFAM" id="SSF54427">
    <property type="entry name" value="NTF2-like"/>
    <property type="match status" value="1"/>
</dbReference>
<proteinExistence type="predicted"/>
<dbReference type="AlphaFoldDB" id="A0A4R6UTA8"/>
<organism evidence="3 4">
    <name type="scientific">Permianibacter aggregans</name>
    <dbReference type="NCBI Taxonomy" id="1510150"/>
    <lineage>
        <taxon>Bacteria</taxon>
        <taxon>Pseudomonadati</taxon>
        <taxon>Pseudomonadota</taxon>
        <taxon>Gammaproteobacteria</taxon>
        <taxon>Pseudomonadales</taxon>
        <taxon>Pseudomonadaceae</taxon>
        <taxon>Permianibacter</taxon>
    </lineage>
</organism>
<sequence>MKSLVMAAGVLLSGTLAANCDFDCSLNKHLQAIADKDWPAFEQTLSKETLPFILPNGKRSMSAESYREMLEPWFADKSWHFQAKELYRNVGADLGVVLLDVDYDEPERDGKPYHLDHYLTLVFAKEGQQWKLVFDQNTAYQPIAEGR</sequence>
<reference evidence="3 4" key="1">
    <citation type="submission" date="2019-03" db="EMBL/GenBank/DDBJ databases">
        <title>Genomic Encyclopedia of Type Strains, Phase IV (KMG-IV): sequencing the most valuable type-strain genomes for metagenomic binning, comparative biology and taxonomic classification.</title>
        <authorList>
            <person name="Goeker M."/>
        </authorList>
    </citation>
    <scope>NUCLEOTIDE SEQUENCE [LARGE SCALE GENOMIC DNA]</scope>
    <source>
        <strain evidence="3 4">DSM 103792</strain>
    </source>
</reference>
<feature type="signal peptide" evidence="1">
    <location>
        <begin position="1"/>
        <end position="18"/>
    </location>
</feature>
<protein>
    <submittedName>
        <fullName evidence="3">Ketosteroid isomerase-like protein</fullName>
    </submittedName>
</protein>
<keyword evidence="3" id="KW-0413">Isomerase</keyword>
<evidence type="ECO:0000256" key="1">
    <source>
        <dbReference type="SAM" id="SignalP"/>
    </source>
</evidence>
<keyword evidence="4" id="KW-1185">Reference proteome</keyword>
<dbReference type="Proteomes" id="UP000295375">
    <property type="component" value="Unassembled WGS sequence"/>
</dbReference>
<feature type="domain" description="SnoaL-like" evidence="2">
    <location>
        <begin position="27"/>
        <end position="133"/>
    </location>
</feature>
<comment type="caution">
    <text evidence="3">The sequence shown here is derived from an EMBL/GenBank/DDBJ whole genome shotgun (WGS) entry which is preliminary data.</text>
</comment>
<dbReference type="Gene3D" id="3.10.450.50">
    <property type="match status" value="1"/>
</dbReference>
<evidence type="ECO:0000313" key="3">
    <source>
        <dbReference type="EMBL" id="TDQ50480.1"/>
    </source>
</evidence>
<dbReference type="RefSeq" id="WP_133587680.1">
    <property type="nucleotide sequence ID" value="NZ_CP037953.1"/>
</dbReference>
<dbReference type="Pfam" id="PF13474">
    <property type="entry name" value="SnoaL_3"/>
    <property type="match status" value="1"/>
</dbReference>